<keyword evidence="3" id="KW-0862">Zinc</keyword>
<dbReference type="PANTHER" id="PTHR47577">
    <property type="entry name" value="THAP DOMAIN-CONTAINING PROTEIN 6"/>
    <property type="match status" value="1"/>
</dbReference>
<accession>A0AAV0WCE7</accession>
<evidence type="ECO:0000256" key="5">
    <source>
        <dbReference type="PROSITE-ProRule" id="PRU00309"/>
    </source>
</evidence>
<sequence>MVVRCSSSMCQNKKNKTRDIVYHRFPKNIDLCNKWAKLCHRFDLVDNAYGKCNNSQRLCSIHFEPHCYSSTGKLCDRAIPSIFSWTVKCAGTDHQKHTSSTNICEMSASQNIVENDILDLPDEECSLVNTSEINREYTISSLPDCAEISNISGISRVACSSSITEDQLSQSIYSSGSTQTPQILSRHTPRKEKLKEQLITQKQKYENLQTEFNKLQKELSNASSLSNFKLMCDNFLSPEMSNFVKLNLNMENRYADEFKQFALTICFFGPIVYEYLKPTWGLPNIEMLQRVSERWEINAGFNQFVFEVLKLKSEHMSNESKQCVMCIDEMSLKSFVYYHTKKDVIHGFHDTGLIKTDELAKSVMVIMIRGLNDKWKQPLAFYFVSTSCVGDDLKNIIFNCINTLEKISFNVKVLISDLGSNFKRFATTLGISPSKPYFNVGTKEIIFMFDPPHLLKATRNNFFSYKFQSGNKVAEKVHLQTLFNFEKNSTTRLAPKLTEIHLNPNSFQKMRVKYASQVMSHTVAVSLETLLCLGVLPSTAQGTIDFIDSMNKLFDLFNSRSSTNEQSEVYHDVEPFNSPFKNLSFQADFLSKMSEYFSNLKILKLNTITNTWDNVINTYNIMFVHGWLVSIAGLLRLHSNLSKENNKVQTIYTSKLNQYCLENFFGIIRTQNGNCINPTPIQFKRTFKKLFSLNYFQHLENANCIDDVDSMLANLDDDSLSKVQLLITGNNPIINVQALPVENTIYQNLELPEQNAFKYICGFLLSKCLKYHNCEKCFEYAHSSTHLTDNKLFINFESLAVDSDSLFGSSVMQGSDFFQYIFQLDNVFNTFFKKIMLEEHVGQKLKDKMINYIFFAHPCDNFPNEFLVNLFIRFKIYGTLTHTNKFHHNTRSNKGCRKIKILSNL</sequence>
<feature type="coiled-coil region" evidence="6">
    <location>
        <begin position="191"/>
        <end position="225"/>
    </location>
</feature>
<evidence type="ECO:0000256" key="4">
    <source>
        <dbReference type="ARBA" id="ARBA00023125"/>
    </source>
</evidence>
<dbReference type="Pfam" id="PF21788">
    <property type="entry name" value="TNP-like_GBD"/>
    <property type="match status" value="1"/>
</dbReference>
<dbReference type="GO" id="GO:0008270">
    <property type="term" value="F:zinc ion binding"/>
    <property type="evidence" value="ECO:0007669"/>
    <property type="project" value="UniProtKB-KW"/>
</dbReference>
<dbReference type="Pfam" id="PF21789">
    <property type="entry name" value="TNP-like_RNaseH_C"/>
    <property type="match status" value="1"/>
</dbReference>
<dbReference type="PANTHER" id="PTHR47577:SF2">
    <property type="entry name" value="THAP DOMAIN CONTAINING 9"/>
    <property type="match status" value="1"/>
</dbReference>
<keyword evidence="1" id="KW-0479">Metal-binding</keyword>
<dbReference type="GO" id="GO:0003677">
    <property type="term" value="F:DNA binding"/>
    <property type="evidence" value="ECO:0007669"/>
    <property type="project" value="UniProtKB-UniRule"/>
</dbReference>
<protein>
    <recommendedName>
        <fullName evidence="7">THAP-type domain-containing protein</fullName>
    </recommendedName>
</protein>
<dbReference type="EMBL" id="CARXXK010000002">
    <property type="protein sequence ID" value="CAI6353484.1"/>
    <property type="molecule type" value="Genomic_DNA"/>
</dbReference>
<dbReference type="SUPFAM" id="SSF57716">
    <property type="entry name" value="Glucocorticoid receptor-like (DNA-binding domain)"/>
    <property type="match status" value="1"/>
</dbReference>
<evidence type="ECO:0000256" key="1">
    <source>
        <dbReference type="ARBA" id="ARBA00022723"/>
    </source>
</evidence>
<gene>
    <name evidence="8" type="ORF">MEUPH1_LOCUS9602</name>
</gene>
<dbReference type="AlphaFoldDB" id="A0AAV0WCE7"/>
<feature type="domain" description="THAP-type" evidence="7">
    <location>
        <begin position="1"/>
        <end position="83"/>
    </location>
</feature>
<reference evidence="8 9" key="1">
    <citation type="submission" date="2023-01" db="EMBL/GenBank/DDBJ databases">
        <authorList>
            <person name="Whitehead M."/>
        </authorList>
    </citation>
    <scope>NUCLEOTIDE SEQUENCE [LARGE SCALE GENOMIC DNA]</scope>
</reference>
<dbReference type="SMART" id="SM00692">
    <property type="entry name" value="DM3"/>
    <property type="match status" value="1"/>
</dbReference>
<evidence type="ECO:0000256" key="6">
    <source>
        <dbReference type="SAM" id="Coils"/>
    </source>
</evidence>
<comment type="caution">
    <text evidence="8">The sequence shown here is derived from an EMBL/GenBank/DDBJ whole genome shotgun (WGS) entry which is preliminary data.</text>
</comment>
<dbReference type="InterPro" id="IPR021896">
    <property type="entry name" value="THAP9-like_HTH"/>
</dbReference>
<evidence type="ECO:0000259" key="7">
    <source>
        <dbReference type="PROSITE" id="PS50950"/>
    </source>
</evidence>
<dbReference type="PROSITE" id="PS50950">
    <property type="entry name" value="ZF_THAP"/>
    <property type="match status" value="1"/>
</dbReference>
<dbReference type="InterPro" id="IPR048367">
    <property type="entry name" value="TNP-like_RNaseH_C"/>
</dbReference>
<keyword evidence="2 5" id="KW-0863">Zinc-finger</keyword>
<keyword evidence="4 5" id="KW-0238">DNA-binding</keyword>
<dbReference type="Pfam" id="PF21787">
    <property type="entry name" value="TNP-like_RNaseH_N"/>
    <property type="match status" value="1"/>
</dbReference>
<evidence type="ECO:0000256" key="2">
    <source>
        <dbReference type="ARBA" id="ARBA00022771"/>
    </source>
</evidence>
<keyword evidence="9" id="KW-1185">Reference proteome</keyword>
<name>A0AAV0WCE7_9HEMI</name>
<keyword evidence="6" id="KW-0175">Coiled coil</keyword>
<dbReference type="Pfam" id="PF12017">
    <property type="entry name" value="Tnp_P_element"/>
    <property type="match status" value="1"/>
</dbReference>
<evidence type="ECO:0000256" key="3">
    <source>
        <dbReference type="ARBA" id="ARBA00022833"/>
    </source>
</evidence>
<proteinExistence type="predicted"/>
<dbReference type="InterPro" id="IPR048366">
    <property type="entry name" value="TNP-like_GBD"/>
</dbReference>
<dbReference type="SMART" id="SM00980">
    <property type="entry name" value="THAP"/>
    <property type="match status" value="1"/>
</dbReference>
<organism evidence="8 9">
    <name type="scientific">Macrosiphum euphorbiae</name>
    <name type="common">potato aphid</name>
    <dbReference type="NCBI Taxonomy" id="13131"/>
    <lineage>
        <taxon>Eukaryota</taxon>
        <taxon>Metazoa</taxon>
        <taxon>Ecdysozoa</taxon>
        <taxon>Arthropoda</taxon>
        <taxon>Hexapoda</taxon>
        <taxon>Insecta</taxon>
        <taxon>Pterygota</taxon>
        <taxon>Neoptera</taxon>
        <taxon>Paraneoptera</taxon>
        <taxon>Hemiptera</taxon>
        <taxon>Sternorrhyncha</taxon>
        <taxon>Aphidomorpha</taxon>
        <taxon>Aphidoidea</taxon>
        <taxon>Aphididae</taxon>
        <taxon>Macrosiphini</taxon>
        <taxon>Macrosiphum</taxon>
    </lineage>
</organism>
<dbReference type="InterPro" id="IPR048365">
    <property type="entry name" value="TNP-like_RNaseH_N"/>
</dbReference>
<dbReference type="Proteomes" id="UP001160148">
    <property type="component" value="Unassembled WGS sequence"/>
</dbReference>
<dbReference type="Pfam" id="PF05485">
    <property type="entry name" value="THAP"/>
    <property type="match status" value="1"/>
</dbReference>
<evidence type="ECO:0000313" key="9">
    <source>
        <dbReference type="Proteomes" id="UP001160148"/>
    </source>
</evidence>
<dbReference type="InterPro" id="IPR006612">
    <property type="entry name" value="THAP_Znf"/>
</dbReference>
<evidence type="ECO:0000313" key="8">
    <source>
        <dbReference type="EMBL" id="CAI6353484.1"/>
    </source>
</evidence>